<accession>X0TE89</accession>
<sequence>MIKLRLIIIVSLLWVCPTYTSAQESTFSPDPIKQNAVKIISIFKDNSTNTVFGFVFNEDSNFLNIVTVFEVIRSSLHGKARNTTIYFHDGYLTSDFELIKFIPEINLALIRIKKPVNYNWNPNFKSVGATKNDIVWILGRNGEWNDPTEEYVGQVSEANGEEIRIDFSHSKIGILGALLIDEGKIAGFVVNDQGFQITVLPIGQILLNVYRWLDLKWEDYPLNLPYFILGGSTGIMLPIANSSSGGKIWPPNYNSLFFEVGIFRNFSICF</sequence>
<dbReference type="InterPro" id="IPR009003">
    <property type="entry name" value="Peptidase_S1_PA"/>
</dbReference>
<dbReference type="EMBL" id="BARS01016315">
    <property type="protein sequence ID" value="GAF86462.1"/>
    <property type="molecule type" value="Genomic_DNA"/>
</dbReference>
<comment type="caution">
    <text evidence="1">The sequence shown here is derived from an EMBL/GenBank/DDBJ whole genome shotgun (WGS) entry which is preliminary data.</text>
</comment>
<organism evidence="1">
    <name type="scientific">marine sediment metagenome</name>
    <dbReference type="NCBI Taxonomy" id="412755"/>
    <lineage>
        <taxon>unclassified sequences</taxon>
        <taxon>metagenomes</taxon>
        <taxon>ecological metagenomes</taxon>
    </lineage>
</organism>
<dbReference type="AlphaFoldDB" id="X0TE89"/>
<evidence type="ECO:0000313" key="1">
    <source>
        <dbReference type="EMBL" id="GAF86462.1"/>
    </source>
</evidence>
<gene>
    <name evidence="1" type="ORF">S01H1_26866</name>
</gene>
<protein>
    <submittedName>
        <fullName evidence="1">Uncharacterized protein</fullName>
    </submittedName>
</protein>
<reference evidence="1" key="1">
    <citation type="journal article" date="2014" name="Front. Microbiol.">
        <title>High frequency of phylogenetically diverse reductive dehalogenase-homologous genes in deep subseafloor sedimentary metagenomes.</title>
        <authorList>
            <person name="Kawai M."/>
            <person name="Futagami T."/>
            <person name="Toyoda A."/>
            <person name="Takaki Y."/>
            <person name="Nishi S."/>
            <person name="Hori S."/>
            <person name="Arai W."/>
            <person name="Tsubouchi T."/>
            <person name="Morono Y."/>
            <person name="Uchiyama I."/>
            <person name="Ito T."/>
            <person name="Fujiyama A."/>
            <person name="Inagaki F."/>
            <person name="Takami H."/>
        </authorList>
    </citation>
    <scope>NUCLEOTIDE SEQUENCE</scope>
    <source>
        <strain evidence="1">Expedition CK06-06</strain>
    </source>
</reference>
<feature type="non-terminal residue" evidence="1">
    <location>
        <position position="270"/>
    </location>
</feature>
<proteinExistence type="predicted"/>
<dbReference type="SUPFAM" id="SSF50494">
    <property type="entry name" value="Trypsin-like serine proteases"/>
    <property type="match status" value="1"/>
</dbReference>
<name>X0TE89_9ZZZZ</name>